<proteinExistence type="inferred from homology"/>
<comment type="caution">
    <text evidence="4">The sequence shown here is derived from an EMBL/GenBank/DDBJ whole genome shotgun (WGS) entry which is preliminary data.</text>
</comment>
<accession>A0A7K3UIK7</accession>
<evidence type="ECO:0000313" key="4">
    <source>
        <dbReference type="EMBL" id="NEJ73135.1"/>
    </source>
</evidence>
<reference evidence="4 5" key="1">
    <citation type="submission" date="2019-12" db="EMBL/GenBank/DDBJ databases">
        <title>Rhizobium genotypes associated with high levels of biological nitrogen fixation by grain legumes in a temperate-maritime cropping system.</title>
        <authorList>
            <person name="Maluk M."/>
            <person name="Francesc Ferrando Molina F."/>
            <person name="Lopez Del Egido L."/>
            <person name="Lafos M."/>
            <person name="Langarica-Fuentes A."/>
            <person name="Gebre Yohannes G."/>
            <person name="Young M.W."/>
            <person name="Martin P."/>
            <person name="Gantlett R."/>
            <person name="Kenicer G."/>
            <person name="Hawes C."/>
            <person name="Begg G.S."/>
            <person name="Quilliam R.S."/>
            <person name="Squire G.R."/>
            <person name="Poole P.S."/>
            <person name="Young P.W."/>
            <person name="Iannetta P.M."/>
            <person name="James E.K."/>
        </authorList>
    </citation>
    <scope>NUCLEOTIDE SEQUENCE [LARGE SCALE GENOMIC DNA]</scope>
    <source>
        <strain evidence="4 5">JHI366</strain>
    </source>
</reference>
<dbReference type="Gene3D" id="3.40.1620.10">
    <property type="entry name" value="YefM-like domain"/>
    <property type="match status" value="1"/>
</dbReference>
<dbReference type="RefSeq" id="WP_164013251.1">
    <property type="nucleotide sequence ID" value="NZ_WUFT01000014.1"/>
</dbReference>
<dbReference type="Proteomes" id="UP000471753">
    <property type="component" value="Unassembled WGS sequence"/>
</dbReference>
<organism evidence="4 5">
    <name type="scientific">Rhizobium phaseoli</name>
    <dbReference type="NCBI Taxonomy" id="396"/>
    <lineage>
        <taxon>Bacteria</taxon>
        <taxon>Pseudomonadati</taxon>
        <taxon>Pseudomonadota</taxon>
        <taxon>Alphaproteobacteria</taxon>
        <taxon>Hyphomicrobiales</taxon>
        <taxon>Rhizobiaceae</taxon>
        <taxon>Rhizobium/Agrobacterium group</taxon>
        <taxon>Rhizobium</taxon>
    </lineage>
</organism>
<protein>
    <recommendedName>
        <fullName evidence="2">Antitoxin</fullName>
    </recommendedName>
</protein>
<dbReference type="InterPro" id="IPR036165">
    <property type="entry name" value="YefM-like_sf"/>
</dbReference>
<dbReference type="EMBL" id="WUFT01000014">
    <property type="protein sequence ID" value="NEJ73135.1"/>
    <property type="molecule type" value="Genomic_DNA"/>
</dbReference>
<name>A0A7K3UIK7_9HYPH</name>
<feature type="region of interest" description="Disordered" evidence="3">
    <location>
        <begin position="59"/>
        <end position="82"/>
    </location>
</feature>
<gene>
    <name evidence="4" type="ORF">GR197_21755</name>
</gene>
<dbReference type="InterPro" id="IPR006442">
    <property type="entry name" value="Antitoxin_Phd/YefM"/>
</dbReference>
<comment type="function">
    <text evidence="2">Antitoxin component of a type II toxin-antitoxin (TA) system.</text>
</comment>
<evidence type="ECO:0000256" key="3">
    <source>
        <dbReference type="SAM" id="MobiDB-lite"/>
    </source>
</evidence>
<sequence length="82" mass="9287">MMRVDLEEAEVRLSELLGRVEAGETFEILRHGKPVAQLVPMKTSVKAIDIERLKTLTASMQPPDEPVDSATFIRGMRDTDRY</sequence>
<dbReference type="NCBIfam" id="TIGR01552">
    <property type="entry name" value="phd_fam"/>
    <property type="match status" value="1"/>
</dbReference>
<comment type="similarity">
    <text evidence="1 2">Belongs to the phD/YefM antitoxin family.</text>
</comment>
<evidence type="ECO:0000256" key="1">
    <source>
        <dbReference type="ARBA" id="ARBA00009981"/>
    </source>
</evidence>
<dbReference type="AlphaFoldDB" id="A0A7K3UIK7"/>
<evidence type="ECO:0000256" key="2">
    <source>
        <dbReference type="RuleBase" id="RU362080"/>
    </source>
</evidence>
<dbReference type="Pfam" id="PF02604">
    <property type="entry name" value="PhdYeFM_antitox"/>
    <property type="match status" value="1"/>
</dbReference>
<evidence type="ECO:0000313" key="5">
    <source>
        <dbReference type="Proteomes" id="UP000471753"/>
    </source>
</evidence>
<dbReference type="SUPFAM" id="SSF143120">
    <property type="entry name" value="YefM-like"/>
    <property type="match status" value="1"/>
</dbReference>